<dbReference type="InterPro" id="IPR011050">
    <property type="entry name" value="Pectin_lyase_fold/virulence"/>
</dbReference>
<proteinExistence type="inferred from homology"/>
<dbReference type="GO" id="GO:0000422">
    <property type="term" value="P:autophagy of mitochondrion"/>
    <property type="evidence" value="ECO:0007669"/>
    <property type="project" value="TreeGrafter"/>
</dbReference>
<dbReference type="GO" id="GO:0032446">
    <property type="term" value="P:protein modification by small protein conjugation"/>
    <property type="evidence" value="ECO:0007669"/>
    <property type="project" value="TreeGrafter"/>
</dbReference>
<sequence>MGAAPQLKSWILFTNLRDCHRGSHDKAAYQQRVDPCAVLSYERFCQEVGLLQRWSHEVASEQDAGDTKPMATWEWRHGNRQGIMTADDEAHTTLQSPDVETALLEFHIVYHTIYQIPVLYFRAVSVDGRPLPLYSIIQNVEFPGSNGALKRMNVKGNKTVRGIGKSGNIYIIELNRHVVWGGDARLQQRQHDHQQHLDRPRQGFSCGSSNARVTKKAGVATMTVSNSDFDGNTDYSSTCDGHHYWTFLFYGRNTGVSMFNNYVHGTSGRSPKLGGNKNEHIVAHIANNY</sequence>
<evidence type="ECO:0000256" key="4">
    <source>
        <dbReference type="ARBA" id="ARBA00022786"/>
    </source>
</evidence>
<dbReference type="EMBL" id="WSZM01000299">
    <property type="protein sequence ID" value="KAF4035802.1"/>
    <property type="molecule type" value="Genomic_DNA"/>
</dbReference>
<gene>
    <name evidence="7" type="ORF">GN244_ATG12188</name>
</gene>
<organism evidence="7 8">
    <name type="scientific">Phytophthora infestans</name>
    <name type="common">Potato late blight agent</name>
    <name type="synonym">Botrytis infestans</name>
    <dbReference type="NCBI Taxonomy" id="4787"/>
    <lineage>
        <taxon>Eukaryota</taxon>
        <taxon>Sar</taxon>
        <taxon>Stramenopiles</taxon>
        <taxon>Oomycota</taxon>
        <taxon>Peronosporomycetes</taxon>
        <taxon>Peronosporales</taxon>
        <taxon>Peronosporaceae</taxon>
        <taxon>Phytophthora</taxon>
    </lineage>
</organism>
<keyword evidence="4" id="KW-0833">Ubl conjugation pathway</keyword>
<dbReference type="InterPro" id="IPR012334">
    <property type="entry name" value="Pectin_lyas_fold"/>
</dbReference>
<dbReference type="Gene3D" id="3.30.1460.50">
    <property type="match status" value="1"/>
</dbReference>
<evidence type="ECO:0000256" key="6">
    <source>
        <dbReference type="ARBA" id="ARBA00029833"/>
    </source>
</evidence>
<evidence type="ECO:0000256" key="5">
    <source>
        <dbReference type="ARBA" id="ARBA00023006"/>
    </source>
</evidence>
<evidence type="ECO:0000256" key="2">
    <source>
        <dbReference type="ARBA" id="ARBA00021099"/>
    </source>
</evidence>
<dbReference type="GO" id="GO:0061651">
    <property type="term" value="F:Atg12 conjugating enzyme activity"/>
    <property type="evidence" value="ECO:0007669"/>
    <property type="project" value="TreeGrafter"/>
</dbReference>
<dbReference type="PANTHER" id="PTHR14957">
    <property type="entry name" value="UBIQUITIN-LIKE-CONJUGATING ENZYME ATG10"/>
    <property type="match status" value="1"/>
</dbReference>
<reference evidence="7" key="1">
    <citation type="submission" date="2020-04" db="EMBL/GenBank/DDBJ databases">
        <title>Hybrid Assembly of Korean Phytophthora infestans isolates.</title>
        <authorList>
            <person name="Prokchorchik M."/>
            <person name="Lee Y."/>
            <person name="Seo J."/>
            <person name="Cho J.-H."/>
            <person name="Park Y.-E."/>
            <person name="Jang D.-C."/>
            <person name="Im J.-S."/>
            <person name="Choi J.-G."/>
            <person name="Park H.-J."/>
            <person name="Lee G.-B."/>
            <person name="Lee Y.-G."/>
            <person name="Hong S.-Y."/>
            <person name="Cho K."/>
            <person name="Sohn K.H."/>
        </authorList>
    </citation>
    <scope>NUCLEOTIDE SEQUENCE</scope>
    <source>
        <strain evidence="7">KR_1_A1</strain>
    </source>
</reference>
<dbReference type="PANTHER" id="PTHR14957:SF1">
    <property type="entry name" value="UBIQUITIN-LIKE-CONJUGATING ENZYME ATG10"/>
    <property type="match status" value="1"/>
</dbReference>
<evidence type="ECO:0000313" key="8">
    <source>
        <dbReference type="Proteomes" id="UP000602510"/>
    </source>
</evidence>
<accession>A0A833RYZ1</accession>
<dbReference type="GO" id="GO:0000045">
    <property type="term" value="P:autophagosome assembly"/>
    <property type="evidence" value="ECO:0007669"/>
    <property type="project" value="TreeGrafter"/>
</dbReference>
<protein>
    <recommendedName>
        <fullName evidence="2">Ubiquitin-like-conjugating enzyme ATG10</fullName>
    </recommendedName>
    <alternativeName>
        <fullName evidence="6">Autophagy-related protein 10</fullName>
    </alternativeName>
</protein>
<dbReference type="GO" id="GO:0005829">
    <property type="term" value="C:cytosol"/>
    <property type="evidence" value="ECO:0007669"/>
    <property type="project" value="TreeGrafter"/>
</dbReference>
<keyword evidence="5" id="KW-0072">Autophagy</keyword>
<evidence type="ECO:0000256" key="3">
    <source>
        <dbReference type="ARBA" id="ARBA00022679"/>
    </source>
</evidence>
<dbReference type="Proteomes" id="UP000602510">
    <property type="component" value="Unassembled WGS sequence"/>
</dbReference>
<dbReference type="SUPFAM" id="SSF51126">
    <property type="entry name" value="Pectin lyase-like"/>
    <property type="match status" value="1"/>
</dbReference>
<comment type="caution">
    <text evidence="7">The sequence shown here is derived from an EMBL/GenBank/DDBJ whole genome shotgun (WGS) entry which is preliminary data.</text>
</comment>
<dbReference type="InterPro" id="IPR007135">
    <property type="entry name" value="Atg3/Atg10"/>
</dbReference>
<dbReference type="Gene3D" id="2.160.20.10">
    <property type="entry name" value="Single-stranded right-handed beta-helix, Pectin lyase-like"/>
    <property type="match status" value="1"/>
</dbReference>
<keyword evidence="3" id="KW-0808">Transferase</keyword>
<dbReference type="AlphaFoldDB" id="A0A833RYZ1"/>
<evidence type="ECO:0000313" key="7">
    <source>
        <dbReference type="EMBL" id="KAF4035802.1"/>
    </source>
</evidence>
<comment type="similarity">
    <text evidence="1">Belongs to the ATG10 family.</text>
</comment>
<name>A0A833RYZ1_PHYIN</name>
<keyword evidence="8" id="KW-1185">Reference proteome</keyword>
<dbReference type="Pfam" id="PF03987">
    <property type="entry name" value="Autophagy_act_C"/>
    <property type="match status" value="1"/>
</dbReference>
<evidence type="ECO:0000256" key="1">
    <source>
        <dbReference type="ARBA" id="ARBA00005696"/>
    </source>
</evidence>